<accession>A0A1B8TPC4</accession>
<dbReference type="AlphaFoldDB" id="A0A1B8TPC4"/>
<keyword evidence="2" id="KW-1185">Reference proteome</keyword>
<protein>
    <recommendedName>
        <fullName evidence="3">Lipocalin-like domain-containing protein</fullName>
    </recommendedName>
</protein>
<comment type="caution">
    <text evidence="1">The sequence shown here is derived from an EMBL/GenBank/DDBJ whole genome shotgun (WGS) entry which is preliminary data.</text>
</comment>
<proteinExistence type="predicted"/>
<evidence type="ECO:0008006" key="3">
    <source>
        <dbReference type="Google" id="ProtNLM"/>
    </source>
</evidence>
<evidence type="ECO:0000313" key="1">
    <source>
        <dbReference type="EMBL" id="OBY61472.1"/>
    </source>
</evidence>
<dbReference type="KEGG" id="prn:BW723_12285"/>
<evidence type="ECO:0000313" key="2">
    <source>
        <dbReference type="Proteomes" id="UP000092612"/>
    </source>
</evidence>
<dbReference type="Proteomes" id="UP000092612">
    <property type="component" value="Unassembled WGS sequence"/>
</dbReference>
<sequence>MKFKFPFLLLILSLILSCSQEDEYDFYTDFYSNAETSATANNLIGIWSIYFLEFEGQKIEVPLDYLDCGRNYSVFKENGIYEEVLFEDSNCSKLSNTLNWNLSKGIITLSNNFNETEEIVVTKLTNSEFNFKTKLDVDGDGEQDIITAFLKPYVPKEIDNISDTFSRNTSATSNNYISYNWDPYTGSEPFIAYEIYRSASSGDYCSKNNAVLVETITDPNTTVFRDISPPNEEHLCYFLKVKIQSGLLGESGLETLNTYNLVATPVNLENPTVINNTISLKWTKSEMPYFSHYEISYSNYAPNISAFGEQNVIVTKITDKNKTSFIDENPPYLEKPYYSIHVYDIFGNKTYDTNDNFITSWEVDFKREEILDLTHIISYEINPNKPNIYLYGYDSNTVNLSRIYNYNYETNSVEAVSTKDINYSNYIPIKFYTTVYGDEIFVDQSGAFDIYDANSLDFKYSLEPKELFSIDDFIYTSSGYYVFVEDNYIYTYSRNNDILTLVDKKMHFPNYQSGYDYKVLETKDNQLLIGHYNEPNSILFSIDNYGLLIKLKLVPVPLKQNKERNSSYNLADNYIINFKEQKLYSGNDFSSITTFNQPNFASTVSLNGKVIYGTNNDPSWSFESDSEHKKIATIYNRDSQSYYTIATKGYPQIIFENYKNEIVSISSGMKKADFYHNINDKRDLFVEIIK</sequence>
<organism evidence="1 2">
    <name type="scientific">Polaribacter reichenbachii</name>
    <dbReference type="NCBI Taxonomy" id="996801"/>
    <lineage>
        <taxon>Bacteria</taxon>
        <taxon>Pseudomonadati</taxon>
        <taxon>Bacteroidota</taxon>
        <taxon>Flavobacteriia</taxon>
        <taxon>Flavobacteriales</taxon>
        <taxon>Flavobacteriaceae</taxon>
    </lineage>
</organism>
<dbReference type="RefSeq" id="WP_068364268.1">
    <property type="nucleotide sequence ID" value="NZ_CP019337.1"/>
</dbReference>
<dbReference type="OrthoDB" id="1403922at2"/>
<dbReference type="PROSITE" id="PS51257">
    <property type="entry name" value="PROKAR_LIPOPROTEIN"/>
    <property type="match status" value="1"/>
</dbReference>
<gene>
    <name evidence="1" type="ORF">LPB301_15490</name>
</gene>
<dbReference type="STRING" id="996801.BW723_12285"/>
<name>A0A1B8TPC4_9FLAO</name>
<reference evidence="2" key="1">
    <citation type="submission" date="2016-02" db="EMBL/GenBank/DDBJ databases">
        <title>Paenibacillus sp. LPB0068, isolated from Crassostrea gigas.</title>
        <authorList>
            <person name="Shin S.-K."/>
            <person name="Yi H."/>
        </authorList>
    </citation>
    <scope>NUCLEOTIDE SEQUENCE [LARGE SCALE GENOMIC DNA]</scope>
    <source>
        <strain evidence="2">KCTC 23969</strain>
    </source>
</reference>
<dbReference type="EMBL" id="LSFL01000042">
    <property type="protein sequence ID" value="OBY61472.1"/>
    <property type="molecule type" value="Genomic_DNA"/>
</dbReference>